<dbReference type="GO" id="GO:0051117">
    <property type="term" value="F:ATPase binding"/>
    <property type="evidence" value="ECO:0007669"/>
    <property type="project" value="TreeGrafter"/>
</dbReference>
<feature type="transmembrane region" description="Helical" evidence="9">
    <location>
        <begin position="410"/>
        <end position="427"/>
    </location>
</feature>
<dbReference type="PANTHER" id="PTHR11629:SF63">
    <property type="entry name" value="V-TYPE PROTON ATPASE SUBUNIT A"/>
    <property type="match status" value="1"/>
</dbReference>
<evidence type="ECO:0000313" key="11">
    <source>
        <dbReference type="Proteomes" id="UP000216797"/>
    </source>
</evidence>
<dbReference type="GO" id="GO:0016471">
    <property type="term" value="C:vacuolar proton-transporting V-type ATPase complex"/>
    <property type="evidence" value="ECO:0007669"/>
    <property type="project" value="TreeGrafter"/>
</dbReference>
<feature type="transmembrane region" description="Helical" evidence="9">
    <location>
        <begin position="591"/>
        <end position="615"/>
    </location>
</feature>
<dbReference type="InterPro" id="IPR002490">
    <property type="entry name" value="V-ATPase_116kDa_su"/>
</dbReference>
<evidence type="ECO:0000256" key="7">
    <source>
        <dbReference type="ARBA" id="ARBA00023136"/>
    </source>
</evidence>
<keyword evidence="8" id="KW-0175">Coiled coil</keyword>
<name>A0A267HUM4_9ENTE</name>
<evidence type="ECO:0000256" key="2">
    <source>
        <dbReference type="ARBA" id="ARBA00009904"/>
    </source>
</evidence>
<evidence type="ECO:0000256" key="5">
    <source>
        <dbReference type="ARBA" id="ARBA00022989"/>
    </source>
</evidence>
<comment type="similarity">
    <text evidence="2">Belongs to the V-ATPase 116 kDa subunit family.</text>
</comment>
<comment type="subcellular location">
    <subcellularLocation>
        <location evidence="1">Membrane</location>
        <topology evidence="1">Multi-pass membrane protein</topology>
    </subcellularLocation>
</comment>
<feature type="transmembrane region" description="Helical" evidence="9">
    <location>
        <begin position="564"/>
        <end position="585"/>
    </location>
</feature>
<evidence type="ECO:0000256" key="8">
    <source>
        <dbReference type="SAM" id="Coils"/>
    </source>
</evidence>
<keyword evidence="5 9" id="KW-1133">Transmembrane helix</keyword>
<gene>
    <name evidence="10" type="ORF">AKL21_00055</name>
</gene>
<organism evidence="10 11">
    <name type="scientific">Enterococcus canintestini</name>
    <dbReference type="NCBI Taxonomy" id="317010"/>
    <lineage>
        <taxon>Bacteria</taxon>
        <taxon>Bacillati</taxon>
        <taxon>Bacillota</taxon>
        <taxon>Bacilli</taxon>
        <taxon>Lactobacillales</taxon>
        <taxon>Enterococcaceae</taxon>
        <taxon>Enterococcus</taxon>
    </lineage>
</organism>
<evidence type="ECO:0000313" key="10">
    <source>
        <dbReference type="EMBL" id="PAB01942.1"/>
    </source>
</evidence>
<proteinExistence type="inferred from homology"/>
<evidence type="ECO:0000256" key="9">
    <source>
        <dbReference type="SAM" id="Phobius"/>
    </source>
</evidence>
<evidence type="ECO:0000256" key="1">
    <source>
        <dbReference type="ARBA" id="ARBA00004141"/>
    </source>
</evidence>
<keyword evidence="7 9" id="KW-0472">Membrane</keyword>
<dbReference type="Pfam" id="PF01496">
    <property type="entry name" value="V_ATPase_I"/>
    <property type="match status" value="1"/>
</dbReference>
<accession>A0A267HUM4</accession>
<feature type="coiled-coil region" evidence="8">
    <location>
        <begin position="54"/>
        <end position="123"/>
    </location>
</feature>
<protein>
    <submittedName>
        <fullName evidence="10">ATPase</fullName>
    </submittedName>
</protein>
<dbReference type="RefSeq" id="WP_095005641.1">
    <property type="nucleotide sequence ID" value="NZ_LHUG01000001.1"/>
</dbReference>
<keyword evidence="11" id="KW-1185">Reference proteome</keyword>
<evidence type="ECO:0000256" key="3">
    <source>
        <dbReference type="ARBA" id="ARBA00022448"/>
    </source>
</evidence>
<dbReference type="AlphaFoldDB" id="A0A267HUM4"/>
<feature type="transmembrane region" description="Helical" evidence="9">
    <location>
        <begin position="482"/>
        <end position="505"/>
    </location>
</feature>
<feature type="transmembrane region" description="Helical" evidence="9">
    <location>
        <begin position="447"/>
        <end position="470"/>
    </location>
</feature>
<feature type="transmembrane region" description="Helical" evidence="9">
    <location>
        <begin position="511"/>
        <end position="533"/>
    </location>
</feature>
<dbReference type="Proteomes" id="UP000216797">
    <property type="component" value="Unassembled WGS sequence"/>
</dbReference>
<feature type="transmembrane region" description="Helical" evidence="9">
    <location>
        <begin position="372"/>
        <end position="398"/>
    </location>
</feature>
<dbReference type="PANTHER" id="PTHR11629">
    <property type="entry name" value="VACUOLAR PROTON ATPASES"/>
    <property type="match status" value="1"/>
</dbReference>
<dbReference type="GO" id="GO:0007035">
    <property type="term" value="P:vacuolar acidification"/>
    <property type="evidence" value="ECO:0007669"/>
    <property type="project" value="TreeGrafter"/>
</dbReference>
<dbReference type="GO" id="GO:0046961">
    <property type="term" value="F:proton-transporting ATPase activity, rotational mechanism"/>
    <property type="evidence" value="ECO:0007669"/>
    <property type="project" value="InterPro"/>
</dbReference>
<dbReference type="GO" id="GO:0033179">
    <property type="term" value="C:proton-transporting V-type ATPase, V0 domain"/>
    <property type="evidence" value="ECO:0007669"/>
    <property type="project" value="InterPro"/>
</dbReference>
<comment type="caution">
    <text evidence="10">The sequence shown here is derived from an EMBL/GenBank/DDBJ whole genome shotgun (WGS) entry which is preliminary data.</text>
</comment>
<reference evidence="10 11" key="1">
    <citation type="submission" date="2015-08" db="EMBL/GenBank/DDBJ databases">
        <title>Enterococcus genome sequence.</title>
        <authorList>
            <person name="Acedo J.Z."/>
            <person name="Vederas J.C."/>
        </authorList>
    </citation>
    <scope>NUCLEOTIDE SEQUENCE [LARGE SCALE GENOMIC DNA]</scope>
    <source>
        <strain evidence="10 11">49</strain>
    </source>
</reference>
<evidence type="ECO:0000256" key="4">
    <source>
        <dbReference type="ARBA" id="ARBA00022692"/>
    </source>
</evidence>
<dbReference type="EMBL" id="LHUG01000001">
    <property type="protein sequence ID" value="PAB01942.1"/>
    <property type="molecule type" value="Genomic_DNA"/>
</dbReference>
<keyword evidence="3" id="KW-0813">Transport</keyword>
<keyword evidence="4 9" id="KW-0812">Transmembrane</keyword>
<keyword evidence="6" id="KW-0406">Ion transport</keyword>
<evidence type="ECO:0000256" key="6">
    <source>
        <dbReference type="ARBA" id="ARBA00023065"/>
    </source>
</evidence>
<sequence>MAVEAVKKISLILEKSHQEHLLQLLQSLQIVEITDLLADEDNRQWIDYYFPSGLQSSSLNLQKYEKLLQQIERNLRFVKNHGNAKEKTVELKRKNLDFLSFEKQFDEQALVSQLENLEDLQNRWRTVQEAKKSNQEKEQWATLWQSLDAYTADDTASANMLLGTLDDQSWLDFLSEIKENPNLYVENIFTEKQVTGFALVYLKEEANLVQSLLQKFGVKEETNPYNELPKQVLQEAKTQLAQLAKKEHDLVAEIGQYKKEVAQLQLAEEVILAKKERENVKAGLVKSENLVVLTGWLAKADCQHFETQLAQHFPNHEIYYTYSEPTEEEIVTLKTPTKLKNAAIVQPFEMLTEMYSLPQYREIDPTPWLAPFYFVFFGMMVADLGYGILMLLVTTFALKKIILSKGVARFMKLFQYLSVSTIIWGLIYGSCFGAELPFHVLSPSQDFMAIFGISMVFGGIQLFTGLFLAAKENIKKKDYMQAVNQGFSWQAILAGIIIAAAGKMLLASNALFILGVIVAVIGALCVLLIPAVTGKSKVGGFFMGLYELYGVTSYIGDFVSYSRLMALGISGGSIAAAFNMLVGYMPPAARFTAGAVLIIALQGLNIFLSLLSAYVHAARLQYVEFFGKFYNGGGRAFKTFKPTEKYVNFNEEDGGKNK</sequence>